<reference evidence="1 2" key="1">
    <citation type="submission" date="2019-07" db="EMBL/GenBank/DDBJ databases">
        <title>Whole genome shotgun sequence of Cellulomonas aerilata NBRC 106308.</title>
        <authorList>
            <person name="Hosoyama A."/>
            <person name="Uohara A."/>
            <person name="Ohji S."/>
            <person name="Ichikawa N."/>
        </authorList>
    </citation>
    <scope>NUCLEOTIDE SEQUENCE [LARGE SCALE GENOMIC DNA]</scope>
    <source>
        <strain evidence="1 2">NBRC 106308</strain>
    </source>
</reference>
<dbReference type="Proteomes" id="UP000321181">
    <property type="component" value="Unassembled WGS sequence"/>
</dbReference>
<sequence length="72" mass="7442">MADLDRARAAKARLRSDLAGRSGVSGVGIARGADGYHVRVNLERESDRTGVPGQVEGVPVDVRVSGTIRAGG</sequence>
<dbReference type="EMBL" id="BJYY01000001">
    <property type="protein sequence ID" value="GEO32550.1"/>
    <property type="molecule type" value="Genomic_DNA"/>
</dbReference>
<dbReference type="RefSeq" id="WP_146898816.1">
    <property type="nucleotide sequence ID" value="NZ_BAAARM010000001.1"/>
</dbReference>
<evidence type="ECO:0008006" key="3">
    <source>
        <dbReference type="Google" id="ProtNLM"/>
    </source>
</evidence>
<dbReference type="AlphaFoldDB" id="A0A512D8F0"/>
<name>A0A512D8F0_9CELL</name>
<proteinExistence type="predicted"/>
<evidence type="ECO:0000313" key="2">
    <source>
        <dbReference type="Proteomes" id="UP000321181"/>
    </source>
</evidence>
<protein>
    <recommendedName>
        <fullName evidence="3">BON domain-containing protein</fullName>
    </recommendedName>
</protein>
<comment type="caution">
    <text evidence="1">The sequence shown here is derived from an EMBL/GenBank/DDBJ whole genome shotgun (WGS) entry which is preliminary data.</text>
</comment>
<organism evidence="1 2">
    <name type="scientific">Cellulomonas aerilata</name>
    <dbReference type="NCBI Taxonomy" id="515326"/>
    <lineage>
        <taxon>Bacteria</taxon>
        <taxon>Bacillati</taxon>
        <taxon>Actinomycetota</taxon>
        <taxon>Actinomycetes</taxon>
        <taxon>Micrococcales</taxon>
        <taxon>Cellulomonadaceae</taxon>
        <taxon>Cellulomonas</taxon>
    </lineage>
</organism>
<dbReference type="OrthoDB" id="4829751at2"/>
<evidence type="ECO:0000313" key="1">
    <source>
        <dbReference type="EMBL" id="GEO32550.1"/>
    </source>
</evidence>
<keyword evidence="2" id="KW-1185">Reference proteome</keyword>
<accession>A0A512D8F0</accession>
<gene>
    <name evidence="1" type="ORF">CAE01nite_02750</name>
</gene>